<organism evidence="1 2">
    <name type="scientific">Racocetra persica</name>
    <dbReference type="NCBI Taxonomy" id="160502"/>
    <lineage>
        <taxon>Eukaryota</taxon>
        <taxon>Fungi</taxon>
        <taxon>Fungi incertae sedis</taxon>
        <taxon>Mucoromycota</taxon>
        <taxon>Glomeromycotina</taxon>
        <taxon>Glomeromycetes</taxon>
        <taxon>Diversisporales</taxon>
        <taxon>Gigasporaceae</taxon>
        <taxon>Racocetra</taxon>
    </lineage>
</organism>
<evidence type="ECO:0000313" key="2">
    <source>
        <dbReference type="Proteomes" id="UP000789920"/>
    </source>
</evidence>
<sequence>PINLLFAASGDLNDIIMSVNGLPLDFNQPVNICINDYAERIVIRNFIILYLFTKLGKNAIDIAIHIWYSSAFTEKQMIRCLGIFPTVFQDVFGSDLSGSQMAEEYEFKCGKVKIGTHFSPKTWKCLAEMVGNSVDLQTGIELRNEIMLDPA</sequence>
<feature type="non-terminal residue" evidence="1">
    <location>
        <position position="151"/>
    </location>
</feature>
<keyword evidence="2" id="KW-1185">Reference proteome</keyword>
<evidence type="ECO:0000313" key="1">
    <source>
        <dbReference type="EMBL" id="CAG8851258.1"/>
    </source>
</evidence>
<gene>
    <name evidence="1" type="ORF">RPERSI_LOCUS36486</name>
</gene>
<comment type="caution">
    <text evidence="1">The sequence shown here is derived from an EMBL/GenBank/DDBJ whole genome shotgun (WGS) entry which is preliminary data.</text>
</comment>
<dbReference type="EMBL" id="CAJVQC010175119">
    <property type="protein sequence ID" value="CAG8851258.1"/>
    <property type="molecule type" value="Genomic_DNA"/>
</dbReference>
<feature type="non-terminal residue" evidence="1">
    <location>
        <position position="1"/>
    </location>
</feature>
<dbReference type="Proteomes" id="UP000789920">
    <property type="component" value="Unassembled WGS sequence"/>
</dbReference>
<reference evidence="1" key="1">
    <citation type="submission" date="2021-06" db="EMBL/GenBank/DDBJ databases">
        <authorList>
            <person name="Kallberg Y."/>
            <person name="Tangrot J."/>
            <person name="Rosling A."/>
        </authorList>
    </citation>
    <scope>NUCLEOTIDE SEQUENCE</scope>
    <source>
        <strain evidence="1">MA461A</strain>
    </source>
</reference>
<proteinExistence type="predicted"/>
<protein>
    <submittedName>
        <fullName evidence="1">23623_t:CDS:1</fullName>
    </submittedName>
</protein>
<name>A0ACA9T0N7_9GLOM</name>
<accession>A0ACA9T0N7</accession>